<keyword evidence="4" id="KW-0645">Protease</keyword>
<dbReference type="FunFam" id="2.20.100.10:FF:000005">
    <property type="entry name" value="ADAM metallopeptidase with thrombospondin type 1 motif 9"/>
    <property type="match status" value="1"/>
</dbReference>
<keyword evidence="18" id="KW-0472">Membrane</keyword>
<dbReference type="InterPro" id="IPR010909">
    <property type="entry name" value="PLAC"/>
</dbReference>
<feature type="disulfide bond" evidence="15">
    <location>
        <begin position="703"/>
        <end position="739"/>
    </location>
</feature>
<dbReference type="PROSITE" id="PS50092">
    <property type="entry name" value="TSP1"/>
    <property type="match status" value="4"/>
</dbReference>
<evidence type="ECO:0000256" key="3">
    <source>
        <dbReference type="ARBA" id="ARBA00022530"/>
    </source>
</evidence>
<dbReference type="Gene3D" id="2.20.100.10">
    <property type="entry name" value="Thrombospondin type-1 (TSP1) repeat"/>
    <property type="match status" value="4"/>
</dbReference>
<feature type="binding site" evidence="14">
    <location>
        <position position="449"/>
    </location>
    <ligand>
        <name>Ca(2+)</name>
        <dbReference type="ChEBI" id="CHEBI:29108"/>
        <label>2</label>
    </ligand>
</feature>
<dbReference type="FunFam" id="3.40.390.10:FF:000001">
    <property type="entry name" value="A disintegrin and metalloproteinase with thrombospondin motifs 1"/>
    <property type="match status" value="1"/>
</dbReference>
<dbReference type="Pfam" id="PF05986">
    <property type="entry name" value="ADAMTS_spacer1"/>
    <property type="match status" value="1"/>
</dbReference>
<evidence type="ECO:0000256" key="15">
    <source>
        <dbReference type="PIRSR" id="PIRSR613273-3"/>
    </source>
</evidence>
<feature type="binding site" evidence="14 16">
    <location>
        <position position="609"/>
    </location>
    <ligand>
        <name>Zn(2+)</name>
        <dbReference type="ChEBI" id="CHEBI:29105"/>
        <note>catalytic</note>
    </ligand>
</feature>
<dbReference type="FunFam" id="2.60.120.830:FF:000001">
    <property type="entry name" value="A disintegrin and metalloproteinase with thrombospondin motifs 1"/>
    <property type="match status" value="1"/>
</dbReference>
<evidence type="ECO:0000256" key="2">
    <source>
        <dbReference type="ARBA" id="ARBA00022525"/>
    </source>
</evidence>
<evidence type="ECO:0000256" key="1">
    <source>
        <dbReference type="ARBA" id="ARBA00004498"/>
    </source>
</evidence>
<dbReference type="GO" id="GO:0006508">
    <property type="term" value="P:proteolysis"/>
    <property type="evidence" value="ECO:0007669"/>
    <property type="project" value="UniProtKB-KW"/>
</dbReference>
<feature type="binding site" evidence="14">
    <location>
        <position position="449"/>
    </location>
    <ligand>
        <name>Ca(2+)</name>
        <dbReference type="ChEBI" id="CHEBI:29108"/>
        <label>1</label>
    </ligand>
</feature>
<dbReference type="RefSeq" id="XP_029641601.1">
    <property type="nucleotide sequence ID" value="XM_029785741.2"/>
</dbReference>
<feature type="disulfide bond" evidence="15">
    <location>
        <begin position="558"/>
        <end position="565"/>
    </location>
</feature>
<feature type="disulfide bond" evidence="15">
    <location>
        <begin position="782"/>
        <end position="794"/>
    </location>
</feature>
<organism evidence="21 22">
    <name type="scientific">Octopus sinensis</name>
    <name type="common">East Asian common octopus</name>
    <dbReference type="NCBI Taxonomy" id="2607531"/>
    <lineage>
        <taxon>Eukaryota</taxon>
        <taxon>Metazoa</taxon>
        <taxon>Spiralia</taxon>
        <taxon>Lophotrochozoa</taxon>
        <taxon>Mollusca</taxon>
        <taxon>Cephalopoda</taxon>
        <taxon>Coleoidea</taxon>
        <taxon>Octopodiformes</taxon>
        <taxon>Octopoda</taxon>
        <taxon>Incirrata</taxon>
        <taxon>Octopodidae</taxon>
        <taxon>Octopus</taxon>
    </lineage>
</organism>
<dbReference type="Gene3D" id="3.40.390.10">
    <property type="entry name" value="Collagenase (Catalytic Domain)"/>
    <property type="match status" value="1"/>
</dbReference>
<feature type="binding site" evidence="14 16">
    <location>
        <position position="603"/>
    </location>
    <ligand>
        <name>Zn(2+)</name>
        <dbReference type="ChEBI" id="CHEBI:29105"/>
        <note>catalytic</note>
    </ligand>
</feature>
<evidence type="ECO:0000256" key="6">
    <source>
        <dbReference type="ARBA" id="ARBA00022729"/>
    </source>
</evidence>
<dbReference type="GO" id="GO:0004222">
    <property type="term" value="F:metalloendopeptidase activity"/>
    <property type="evidence" value="ECO:0007669"/>
    <property type="project" value="InterPro"/>
</dbReference>
<feature type="binding site" description="in inhibited form" evidence="14">
    <location>
        <position position="404"/>
    </location>
    <ligand>
        <name>Zn(2+)</name>
        <dbReference type="ChEBI" id="CHEBI:29105"/>
        <note>catalytic</note>
    </ligand>
</feature>
<dbReference type="GO" id="GO:0046872">
    <property type="term" value="F:metal ion binding"/>
    <property type="evidence" value="ECO:0007669"/>
    <property type="project" value="UniProtKB-KW"/>
</dbReference>
<evidence type="ECO:0000259" key="20">
    <source>
        <dbReference type="PROSITE" id="PS50900"/>
    </source>
</evidence>
<feature type="disulfide bond" evidence="15">
    <location>
        <begin position="686"/>
        <end position="708"/>
    </location>
</feature>
<evidence type="ECO:0000259" key="19">
    <source>
        <dbReference type="PROSITE" id="PS50215"/>
    </source>
</evidence>
<dbReference type="InterPro" id="IPR010294">
    <property type="entry name" value="ADAMTS_spacer1"/>
</dbReference>
<accession>A0A6P7SUL9</accession>
<dbReference type="InterPro" id="IPR002870">
    <property type="entry name" value="Peptidase_M12B_N"/>
</dbReference>
<feature type="disulfide bond" evidence="15">
    <location>
        <begin position="616"/>
        <end position="643"/>
    </location>
</feature>
<feature type="disulfide bond" evidence="15">
    <location>
        <begin position="771"/>
        <end position="809"/>
    </location>
</feature>
<dbReference type="Pfam" id="PF19236">
    <property type="entry name" value="ADAMTS_CR_3"/>
    <property type="match status" value="1"/>
</dbReference>
<keyword evidence="21" id="KW-1185">Reference proteome</keyword>
<keyword evidence="14" id="KW-0106">Calcium</keyword>
<feature type="domain" description="PLAC" evidence="20">
    <location>
        <begin position="1282"/>
        <end position="1321"/>
    </location>
</feature>
<comment type="cofactor">
    <cofactor evidence="14">
        <name>Zn(2+)</name>
        <dbReference type="ChEBI" id="CHEBI:29105"/>
    </cofactor>
    <text evidence="14">Binds 1 zinc ion per subunit.</text>
</comment>
<dbReference type="PROSITE" id="PS50215">
    <property type="entry name" value="ADAM_MEPRO"/>
    <property type="match status" value="1"/>
</dbReference>
<dbReference type="Pfam" id="PF08686">
    <property type="entry name" value="PLAC"/>
    <property type="match status" value="1"/>
</dbReference>
<dbReference type="GO" id="GO:0031012">
    <property type="term" value="C:extracellular matrix"/>
    <property type="evidence" value="ECO:0007669"/>
    <property type="project" value="TreeGrafter"/>
</dbReference>
<dbReference type="SUPFAM" id="SSF55486">
    <property type="entry name" value="Metalloproteases ('zincins'), catalytic domain"/>
    <property type="match status" value="1"/>
</dbReference>
<evidence type="ECO:0000313" key="21">
    <source>
        <dbReference type="Proteomes" id="UP000515154"/>
    </source>
</evidence>
<evidence type="ECO:0000256" key="16">
    <source>
        <dbReference type="PROSITE-ProRule" id="PRU00276"/>
    </source>
</evidence>
<dbReference type="Gene3D" id="2.60.120.830">
    <property type="match status" value="1"/>
</dbReference>
<dbReference type="Pfam" id="PF17771">
    <property type="entry name" value="ADAMTS_CR_2"/>
    <property type="match status" value="1"/>
</dbReference>
<keyword evidence="8" id="KW-0378">Hydrolase</keyword>
<proteinExistence type="predicted"/>
<feature type="disulfide bond" evidence="15">
    <location>
        <begin position="767"/>
        <end position="804"/>
    </location>
</feature>
<dbReference type="Pfam" id="PF00090">
    <property type="entry name" value="TSP_1"/>
    <property type="match status" value="1"/>
</dbReference>
<dbReference type="PANTHER" id="PTHR13723">
    <property type="entry name" value="ADAMTS A DISINTEGRIN AND METALLOPROTEASE WITH THROMBOSPONDIN MOTIFS PROTEASE"/>
    <property type="match status" value="1"/>
</dbReference>
<keyword evidence="18" id="KW-0812">Transmembrane</keyword>
<keyword evidence="12" id="KW-0325">Glycoprotein</keyword>
<dbReference type="FunFam" id="2.20.100.10:FF:000006">
    <property type="entry name" value="A disintegrin and metalloproteinase with thrombospondin motifs 1"/>
    <property type="match status" value="1"/>
</dbReference>
<dbReference type="GO" id="GO:0030198">
    <property type="term" value="P:extracellular matrix organization"/>
    <property type="evidence" value="ECO:0007669"/>
    <property type="project" value="InterPro"/>
</dbReference>
<dbReference type="SMART" id="SM00209">
    <property type="entry name" value="TSP1"/>
    <property type="match status" value="5"/>
</dbReference>
<feature type="transmembrane region" description="Helical" evidence="18">
    <location>
        <begin position="37"/>
        <end position="57"/>
    </location>
</feature>
<name>A0A6P7SUL9_9MOLL</name>
<comment type="subcellular location">
    <subcellularLocation>
        <location evidence="1">Secreted</location>
        <location evidence="1">Extracellular space</location>
        <location evidence="1">Extracellular matrix</location>
    </subcellularLocation>
</comment>
<evidence type="ECO:0000256" key="18">
    <source>
        <dbReference type="SAM" id="Phobius"/>
    </source>
</evidence>
<feature type="disulfide bond" evidence="15">
    <location>
        <begin position="728"/>
        <end position="744"/>
    </location>
</feature>
<dbReference type="PROSITE" id="PS50900">
    <property type="entry name" value="PLAC"/>
    <property type="match status" value="1"/>
</dbReference>
<evidence type="ECO:0000256" key="11">
    <source>
        <dbReference type="ARBA" id="ARBA00023157"/>
    </source>
</evidence>
<feature type="binding site" evidence="14">
    <location>
        <position position="662"/>
    </location>
    <ligand>
        <name>Ca(2+)</name>
        <dbReference type="ChEBI" id="CHEBI:29108"/>
        <label>2</label>
    </ligand>
</feature>
<evidence type="ECO:0000256" key="4">
    <source>
        <dbReference type="ARBA" id="ARBA00022670"/>
    </source>
</evidence>
<dbReference type="Gene3D" id="3.40.1620.60">
    <property type="match status" value="1"/>
</dbReference>
<keyword evidence="2" id="KW-0964">Secreted</keyword>
<reference evidence="22" key="1">
    <citation type="submission" date="2025-08" db="UniProtKB">
        <authorList>
            <consortium name="RefSeq"/>
        </authorList>
    </citation>
    <scope>IDENTIFICATION</scope>
</reference>
<comment type="caution">
    <text evidence="16">Lacks conserved residue(s) required for the propagation of feature annotation.</text>
</comment>
<evidence type="ECO:0000256" key="5">
    <source>
        <dbReference type="ARBA" id="ARBA00022723"/>
    </source>
</evidence>
<sequence>MSERETTRNRLPQWKCSSLLATGTTTTTTITTTTTTALSLSVVVVVVAATAAAAAAASTTVAARVSMTIPSTATTAILTSIAPTSSTHCVVPITATTTTTGGRGVSINVTLFPDRVSPRKPDKDDDNLEGDGTGDQKAGLLSYTDSQTYSPVTATTTYFRYGFFFAKSAAIARRDGLRPLTDFLFWALLLVILDIPKCGPVVTWARPLHPPPPVDGMLQKRTEQLIGQLSHYELVIPTLVNRKGEFLSYNLEISGEEHEPSTTNRKKRQIFQGPGSGHFWSNYYIHDRVFYKLSAYGNDFHFNLTLNKKLVSSNFVVEYWDKYGVKKQHFDVHRCHFEGFSYQPYKSEAALSNCHGLQGVFTTAEDNYFVEPLWNHTNDVEREGYPHIVYKKSALKLPGGAAHCGVKDVEDKKNPQHSGHSSGHHKFSRFGPRRWRKKKRSVSREQNVETLVVADRMMLSYHGLHEIEPYILTIMNIVAKLYHDVSIGNAVNIIVTRLVLLTDEQPNLSITHHADRSLGSFCRWQKMINSPIHSNVTQQNRGIAHHDNAVLLTRYDICTYKNKPCATLGLAPVAGMCEEERSCSINEDIGLASAYTIAHEIGHNFGMQHDGAGNLCGTPGHERAKIMAAHLTKETTPFLWSSCSREYITNFLDSRRGYCLEDAPKEKDFEFTDELPGRNHNVDEQCKLQFFSKSTECKPLEVCQQLWCLNSSGKCVTNGIPAADGSECQMPRRRKKGYCYRGQCVKEDFRPQSVNGGWSEWTSWTNCSRMCNGGVESSEKHCNNPKPKHGGRYCIGRRKKYRSCNTHDCPAGETDFREIQCTSYNNVPFRGRYYTWKPFTGSHVKPCALNCLANGYNFYTERAPKVIDGTRCFPDKLDICINGECWNVGCDHVLGSAAKEDKCRVCGGDGSTCKTISGTFDQILTQGDYHEVVRIPRGAMNIRIAEKAESKNYLALKNEGSVYYINGGWTIDWPRKFAVAGTIVHYDRHNDEPESFYALGPIQENFVVMVLLQEENTGITYEYNVPFEANKTSHDVTKYSWKHSNWSECSKTCGKGQSVATPMCRMEANGIPVNEALCSPQPKPGQLNQWCNLQPCPPQWKTGNWTECSQSCGAGGIRKRSVICVQFIDDNEEVILEDKDCANTQVPPQSQESCNHKVCPPIWLAWEWSECVPKCGQNRLKTREVRCVSSSSRRNLDESMCDSKTRLPSQAWCEINNCEQAHWDRGPWSLCSVSCGPGKKHRTVKCRTSTGSPSNKCARRRKPPSVQECNTPCPHTEENKEGTEECVDKYHVAYCPLVVQSQYCNRPYFQRLCCRACQLAQNSNH</sequence>
<gene>
    <name evidence="22" type="primary">LOC115216418</name>
</gene>
<evidence type="ECO:0000256" key="14">
    <source>
        <dbReference type="PIRSR" id="PIRSR613273-2"/>
    </source>
</evidence>
<dbReference type="InterPro" id="IPR001590">
    <property type="entry name" value="Peptidase_M12B"/>
</dbReference>
<evidence type="ECO:0000256" key="9">
    <source>
        <dbReference type="ARBA" id="ARBA00022833"/>
    </source>
</evidence>
<evidence type="ECO:0000256" key="13">
    <source>
        <dbReference type="PIRSR" id="PIRSR613273-1"/>
    </source>
</evidence>
<dbReference type="PANTHER" id="PTHR13723:SF311">
    <property type="entry name" value="ADAM CYSTEINE-RICH DOMAIN-CONTAINING PROTEIN"/>
    <property type="match status" value="1"/>
</dbReference>
<dbReference type="InterPro" id="IPR050439">
    <property type="entry name" value="ADAMTS_ADAMTS-like"/>
</dbReference>
<evidence type="ECO:0000313" key="22">
    <source>
        <dbReference type="RefSeq" id="XP_029641601.1"/>
    </source>
</evidence>
<keyword evidence="6" id="KW-0732">Signal</keyword>
<feature type="region of interest" description="Disordered" evidence="17">
    <location>
        <begin position="116"/>
        <end position="137"/>
    </location>
</feature>
<dbReference type="InterPro" id="IPR036383">
    <property type="entry name" value="TSP1_rpt_sf"/>
</dbReference>
<keyword evidence="11 15" id="KW-1015">Disulfide bond</keyword>
<feature type="disulfide bond" evidence="15">
    <location>
        <begin position="522"/>
        <end position="583"/>
    </location>
</feature>
<dbReference type="InterPro" id="IPR013273">
    <property type="entry name" value="ADAMTS/ADAMTS-like"/>
</dbReference>
<feature type="binding site" evidence="14">
    <location>
        <position position="547"/>
    </location>
    <ligand>
        <name>Ca(2+)</name>
        <dbReference type="ChEBI" id="CHEBI:29108"/>
        <label>1</label>
    </ligand>
</feature>
<keyword evidence="18" id="KW-1133">Transmembrane helix</keyword>
<dbReference type="Proteomes" id="UP000515154">
    <property type="component" value="Linkage group LG10"/>
</dbReference>
<feature type="binding site" evidence="14">
    <location>
        <position position="659"/>
    </location>
    <ligand>
        <name>Ca(2+)</name>
        <dbReference type="ChEBI" id="CHEBI:29108"/>
        <label>1</label>
    </ligand>
</feature>
<keyword evidence="7" id="KW-0677">Repeat</keyword>
<feature type="binding site" evidence="14">
    <location>
        <position position="662"/>
    </location>
    <ligand>
        <name>Ca(2+)</name>
        <dbReference type="ChEBI" id="CHEBI:29108"/>
        <label>1</label>
    </ligand>
</feature>
<feature type="disulfide bond" evidence="15">
    <location>
        <begin position="697"/>
        <end position="715"/>
    </location>
</feature>
<dbReference type="SUPFAM" id="SSF82895">
    <property type="entry name" value="TSP-1 type 1 repeat"/>
    <property type="match status" value="4"/>
</dbReference>
<feature type="active site" evidence="13 16">
    <location>
        <position position="600"/>
    </location>
</feature>
<keyword evidence="3" id="KW-0272">Extracellular matrix</keyword>
<dbReference type="InterPro" id="IPR045371">
    <property type="entry name" value="ADAMTS_CR_3"/>
</dbReference>
<feature type="domain" description="Peptidase M12B" evidence="19">
    <location>
        <begin position="446"/>
        <end position="664"/>
    </location>
</feature>
<keyword evidence="9 14" id="KW-0862">Zinc</keyword>
<feature type="compositionally biased region" description="Basic residues" evidence="17">
    <location>
        <begin position="422"/>
        <end position="441"/>
    </location>
</feature>
<protein>
    <submittedName>
        <fullName evidence="22">A disintegrin and metalloproteinase with thrombospondin motifs 6</fullName>
    </submittedName>
</protein>
<dbReference type="Pfam" id="PF19030">
    <property type="entry name" value="TSP1_ADAMTS"/>
    <property type="match status" value="3"/>
</dbReference>
<dbReference type="Pfam" id="PF01562">
    <property type="entry name" value="Pep_M12B_propep"/>
    <property type="match status" value="1"/>
</dbReference>
<feature type="disulfide bond" evidence="15">
    <location>
        <begin position="577"/>
        <end position="659"/>
    </location>
</feature>
<feature type="region of interest" description="Disordered" evidence="17">
    <location>
        <begin position="411"/>
        <end position="442"/>
    </location>
</feature>
<dbReference type="PRINTS" id="PR01857">
    <property type="entry name" value="ADAMTSFAMILY"/>
</dbReference>
<keyword evidence="10 22" id="KW-0482">Metalloprotease</keyword>
<dbReference type="CDD" id="cd04273">
    <property type="entry name" value="ZnMc_ADAMTS_like"/>
    <property type="match status" value="1"/>
</dbReference>
<dbReference type="InterPro" id="IPR000884">
    <property type="entry name" value="TSP1_rpt"/>
</dbReference>
<feature type="binding site" evidence="14 16">
    <location>
        <position position="599"/>
    </location>
    <ligand>
        <name>Zn(2+)</name>
        <dbReference type="ChEBI" id="CHEBI:29105"/>
        <note>catalytic</note>
    </ligand>
</feature>
<evidence type="ECO:0000256" key="10">
    <source>
        <dbReference type="ARBA" id="ARBA00023049"/>
    </source>
</evidence>
<dbReference type="KEGG" id="osn:115216418"/>
<dbReference type="Pfam" id="PF01421">
    <property type="entry name" value="Reprolysin"/>
    <property type="match status" value="1"/>
</dbReference>
<evidence type="ECO:0000256" key="8">
    <source>
        <dbReference type="ARBA" id="ARBA00022801"/>
    </source>
</evidence>
<keyword evidence="5 14" id="KW-0479">Metal-binding</keyword>
<evidence type="ECO:0000256" key="17">
    <source>
        <dbReference type="SAM" id="MobiDB-lite"/>
    </source>
</evidence>
<evidence type="ECO:0000256" key="7">
    <source>
        <dbReference type="ARBA" id="ARBA00022737"/>
    </source>
</evidence>
<dbReference type="InterPro" id="IPR041645">
    <property type="entry name" value="ADAMTS_CR_2"/>
</dbReference>
<dbReference type="InterPro" id="IPR024079">
    <property type="entry name" value="MetalloPept_cat_dom_sf"/>
</dbReference>
<evidence type="ECO:0000256" key="12">
    <source>
        <dbReference type="ARBA" id="ARBA00023180"/>
    </source>
</evidence>